<dbReference type="PANTHER" id="PTHR43094">
    <property type="entry name" value="AMINOTRANSFERASE"/>
    <property type="match status" value="1"/>
</dbReference>
<evidence type="ECO:0000256" key="3">
    <source>
        <dbReference type="ARBA" id="ARBA00022898"/>
    </source>
</evidence>
<evidence type="ECO:0000256" key="2">
    <source>
        <dbReference type="ARBA" id="ARBA00008954"/>
    </source>
</evidence>
<keyword evidence="6" id="KW-1185">Reference proteome</keyword>
<dbReference type="Pfam" id="PF00202">
    <property type="entry name" value="Aminotran_3"/>
    <property type="match status" value="1"/>
</dbReference>
<reference evidence="5" key="1">
    <citation type="submission" date="2023-07" db="EMBL/GenBank/DDBJ databases">
        <title>Black Yeasts Isolated from many extreme environments.</title>
        <authorList>
            <person name="Coleine C."/>
            <person name="Stajich J.E."/>
            <person name="Selbmann L."/>
        </authorList>
    </citation>
    <scope>NUCLEOTIDE SEQUENCE</scope>
    <source>
        <strain evidence="5">CCFEE 5485</strain>
    </source>
</reference>
<comment type="caution">
    <text evidence="5">The sequence shown here is derived from an EMBL/GenBank/DDBJ whole genome shotgun (WGS) entry which is preliminary data.</text>
</comment>
<name>A0AAE0WIN8_9PEZI</name>
<dbReference type="PANTHER" id="PTHR43094:SF1">
    <property type="entry name" value="AMINOTRANSFERASE CLASS-III"/>
    <property type="match status" value="1"/>
</dbReference>
<dbReference type="CDD" id="cd00610">
    <property type="entry name" value="OAT_like"/>
    <property type="match status" value="1"/>
</dbReference>
<dbReference type="FunFam" id="3.40.640.10:FF:000004">
    <property type="entry name" value="Acetylornithine aminotransferase"/>
    <property type="match status" value="1"/>
</dbReference>
<organism evidence="5 6">
    <name type="scientific">Recurvomyces mirabilis</name>
    <dbReference type="NCBI Taxonomy" id="574656"/>
    <lineage>
        <taxon>Eukaryota</taxon>
        <taxon>Fungi</taxon>
        <taxon>Dikarya</taxon>
        <taxon>Ascomycota</taxon>
        <taxon>Pezizomycotina</taxon>
        <taxon>Dothideomycetes</taxon>
        <taxon>Dothideomycetidae</taxon>
        <taxon>Mycosphaerellales</taxon>
        <taxon>Teratosphaeriaceae</taxon>
        <taxon>Recurvomyces</taxon>
    </lineage>
</organism>
<sequence>MHLTSPIDDVRDGQDDMVVPTAGMVPLEHNPKEPHKTRATIMNDGNAVVEPAATSNGATQQTAISSVLHRSLHHDPLRVVSAEGSHLHLSNGQTIFDATGGAAVSCLGHGNERVRKAINHQMNEVSYCHSLFYGTSAAEDLATLLIESTNGKMAKAFFISSGSEAIEAAMKMARQYHLEKQPAEPSRTHFIARQQSYHGTTLGSLGLGGHVARRALFEPLLSTNTSHVSPCYAYRGFAFLDHEKSYIRRLEAELEAEFRRIGPQNVAAFVAEPVVGAALGCVPSVPGYFEAIRRVCDRHGALLIMDEIMSGIGRVGPRPSEHYPKPLHAWQDPSVGVAPDIMTMGKGLGGGYMPIAAMLANHKVIDALRKGAGAFSHGQTYQGHPLACRAALEVQRIIRDDNLVANVRKQGALLEKLLKEKLSLHPAVGDIRGQGLFWGIEFVTDKTTKAPFDPHEAVAMGMHELGMQEPYNISLYPGSGTVDGKSGDHILLAPAYTASEDDIRHIVDTTAHVVSQYFEQKYGAKFRMHKGGSAPLEAGLWSYGQTRG</sequence>
<dbReference type="GO" id="GO:0008483">
    <property type="term" value="F:transaminase activity"/>
    <property type="evidence" value="ECO:0007669"/>
    <property type="project" value="InterPro"/>
</dbReference>
<comment type="similarity">
    <text evidence="2 4">Belongs to the class-III pyridoxal-phosphate-dependent aminotransferase family.</text>
</comment>
<dbReference type="InterPro" id="IPR015424">
    <property type="entry name" value="PyrdxlP-dep_Trfase"/>
</dbReference>
<evidence type="ECO:0008006" key="7">
    <source>
        <dbReference type="Google" id="ProtNLM"/>
    </source>
</evidence>
<dbReference type="NCBIfam" id="NF005685">
    <property type="entry name" value="PRK07483.1"/>
    <property type="match status" value="1"/>
</dbReference>
<dbReference type="Gene3D" id="3.90.1150.10">
    <property type="entry name" value="Aspartate Aminotransferase, domain 1"/>
    <property type="match status" value="1"/>
</dbReference>
<accession>A0AAE0WIN8</accession>
<comment type="cofactor">
    <cofactor evidence="1">
        <name>pyridoxal 5'-phosphate</name>
        <dbReference type="ChEBI" id="CHEBI:597326"/>
    </cofactor>
</comment>
<dbReference type="EMBL" id="JAUTXT010000044">
    <property type="protein sequence ID" value="KAK3671308.1"/>
    <property type="molecule type" value="Genomic_DNA"/>
</dbReference>
<evidence type="ECO:0000256" key="4">
    <source>
        <dbReference type="RuleBase" id="RU003560"/>
    </source>
</evidence>
<gene>
    <name evidence="5" type="ORF">LTR78_008768</name>
</gene>
<dbReference type="SUPFAM" id="SSF53383">
    <property type="entry name" value="PLP-dependent transferases"/>
    <property type="match status" value="1"/>
</dbReference>
<protein>
    <recommendedName>
        <fullName evidence="7">Aminotransferase</fullName>
    </recommendedName>
</protein>
<dbReference type="InterPro" id="IPR005814">
    <property type="entry name" value="Aminotrans_3"/>
</dbReference>
<dbReference type="GO" id="GO:0005829">
    <property type="term" value="C:cytosol"/>
    <property type="evidence" value="ECO:0007669"/>
    <property type="project" value="TreeGrafter"/>
</dbReference>
<evidence type="ECO:0000313" key="5">
    <source>
        <dbReference type="EMBL" id="KAK3671308.1"/>
    </source>
</evidence>
<dbReference type="Gene3D" id="3.40.640.10">
    <property type="entry name" value="Type I PLP-dependent aspartate aminotransferase-like (Major domain)"/>
    <property type="match status" value="1"/>
</dbReference>
<dbReference type="Proteomes" id="UP001274830">
    <property type="component" value="Unassembled WGS sequence"/>
</dbReference>
<dbReference type="GO" id="GO:0030170">
    <property type="term" value="F:pyridoxal phosphate binding"/>
    <property type="evidence" value="ECO:0007669"/>
    <property type="project" value="InterPro"/>
</dbReference>
<dbReference type="InterPro" id="IPR015421">
    <property type="entry name" value="PyrdxlP-dep_Trfase_major"/>
</dbReference>
<evidence type="ECO:0000313" key="6">
    <source>
        <dbReference type="Proteomes" id="UP001274830"/>
    </source>
</evidence>
<evidence type="ECO:0000256" key="1">
    <source>
        <dbReference type="ARBA" id="ARBA00001933"/>
    </source>
</evidence>
<dbReference type="AlphaFoldDB" id="A0AAE0WIN8"/>
<keyword evidence="3 4" id="KW-0663">Pyridoxal phosphate</keyword>
<dbReference type="InterPro" id="IPR015422">
    <property type="entry name" value="PyrdxlP-dep_Trfase_small"/>
</dbReference>
<proteinExistence type="inferred from homology"/>